<feature type="modified residue" description="N6-(pyridoxal phosphate)lysine" evidence="4">
    <location>
        <position position="186"/>
    </location>
</feature>
<dbReference type="RefSeq" id="WP_012302778.1">
    <property type="nucleotide sequence ID" value="NC_010424.1"/>
</dbReference>
<dbReference type="InterPro" id="IPR000653">
    <property type="entry name" value="DegT/StrS_aminotransferase"/>
</dbReference>
<reference evidence="6 7" key="2">
    <citation type="journal article" date="2008" name="Science">
        <title>Environmental genomics reveals a single-species ecosystem deep within Earth.</title>
        <authorList>
            <person name="Chivian D."/>
            <person name="Brodie E.L."/>
            <person name="Alm E.J."/>
            <person name="Culley D.E."/>
            <person name="Dehal P.S."/>
            <person name="Desantis T.Z."/>
            <person name="Gihring T.M."/>
            <person name="Lapidus A."/>
            <person name="Lin L.H."/>
            <person name="Lowry S.R."/>
            <person name="Moser D.P."/>
            <person name="Richardson P.M."/>
            <person name="Southam G."/>
            <person name="Wanger G."/>
            <person name="Pratt L.M."/>
            <person name="Andersen G.L."/>
            <person name="Hazen T.C."/>
            <person name="Brockman F.J."/>
            <person name="Arkin A.P."/>
            <person name="Onstott T.C."/>
        </authorList>
    </citation>
    <scope>NUCLEOTIDE SEQUENCE [LARGE SCALE GENOMIC DNA]</scope>
    <source>
        <strain evidence="6 7">MP104C</strain>
    </source>
</reference>
<evidence type="ECO:0000256" key="4">
    <source>
        <dbReference type="PIRSR" id="PIRSR000390-2"/>
    </source>
</evidence>
<dbReference type="GO" id="GO:0030170">
    <property type="term" value="F:pyridoxal phosphate binding"/>
    <property type="evidence" value="ECO:0007669"/>
    <property type="project" value="UniProtKB-ARBA"/>
</dbReference>
<dbReference type="PANTHER" id="PTHR30244">
    <property type="entry name" value="TRANSAMINASE"/>
    <property type="match status" value="1"/>
</dbReference>
<dbReference type="GO" id="GO:0008483">
    <property type="term" value="F:transaminase activity"/>
    <property type="evidence" value="ECO:0007669"/>
    <property type="project" value="UniProtKB-KW"/>
</dbReference>
<evidence type="ECO:0000256" key="3">
    <source>
        <dbReference type="PIRSR" id="PIRSR000390-1"/>
    </source>
</evidence>
<dbReference type="InterPro" id="IPR015422">
    <property type="entry name" value="PyrdxlP-dep_Trfase_small"/>
</dbReference>
<keyword evidence="7" id="KW-1185">Reference proteome</keyword>
<evidence type="ECO:0000256" key="2">
    <source>
        <dbReference type="ARBA" id="ARBA00037999"/>
    </source>
</evidence>
<dbReference type="EMBL" id="CP000860">
    <property type="protein sequence ID" value="ACA60197.1"/>
    <property type="molecule type" value="Genomic_DNA"/>
</dbReference>
<dbReference type="FunFam" id="3.40.640.10:FF:000089">
    <property type="entry name" value="Aminotransferase, DegT/DnrJ/EryC1/StrS family"/>
    <property type="match status" value="1"/>
</dbReference>
<dbReference type="HOGENOM" id="CLU_033332_7_2_9"/>
<name>B1I6V2_DESAP</name>
<dbReference type="Gene3D" id="3.40.640.10">
    <property type="entry name" value="Type I PLP-dependent aspartate aminotransferase-like (Major domain)"/>
    <property type="match status" value="1"/>
</dbReference>
<evidence type="ECO:0000256" key="1">
    <source>
        <dbReference type="ARBA" id="ARBA00022898"/>
    </source>
</evidence>
<reference evidence="7" key="1">
    <citation type="submission" date="2007-10" db="EMBL/GenBank/DDBJ databases">
        <title>Complete sequence of chromosome of Desulforudis audaxviator MP104C.</title>
        <authorList>
            <person name="Copeland A."/>
            <person name="Lucas S."/>
            <person name="Lapidus A."/>
            <person name="Barry K."/>
            <person name="Glavina del Rio T."/>
            <person name="Dalin E."/>
            <person name="Tice H."/>
            <person name="Bruce D."/>
            <person name="Pitluck S."/>
            <person name="Lowry S.R."/>
            <person name="Larimer F."/>
            <person name="Land M.L."/>
            <person name="Hauser L."/>
            <person name="Kyrpides N."/>
            <person name="Ivanova N.N."/>
            <person name="Richardson P."/>
        </authorList>
    </citation>
    <scope>NUCLEOTIDE SEQUENCE [LARGE SCALE GENOMIC DNA]</scope>
    <source>
        <strain evidence="7">MP104C</strain>
    </source>
</reference>
<organism evidence="6 7">
    <name type="scientific">Desulforudis audaxviator (strain MP104C)</name>
    <dbReference type="NCBI Taxonomy" id="477974"/>
    <lineage>
        <taxon>Bacteria</taxon>
        <taxon>Bacillati</taxon>
        <taxon>Bacillota</taxon>
        <taxon>Clostridia</taxon>
        <taxon>Thermoanaerobacterales</taxon>
        <taxon>Candidatus Desulforudaceae</taxon>
        <taxon>Candidatus Desulforudis</taxon>
    </lineage>
</organism>
<dbReference type="CDD" id="cd00616">
    <property type="entry name" value="AHBA_syn"/>
    <property type="match status" value="1"/>
</dbReference>
<dbReference type="AlphaFoldDB" id="B1I6V2"/>
<dbReference type="InterPro" id="IPR015424">
    <property type="entry name" value="PyrdxlP-dep_Trfase"/>
</dbReference>
<dbReference type="STRING" id="477974.Daud_1698"/>
<dbReference type="InterPro" id="IPR015421">
    <property type="entry name" value="PyrdxlP-dep_Trfase_major"/>
</dbReference>
<dbReference type="Proteomes" id="UP000008544">
    <property type="component" value="Chromosome"/>
</dbReference>
<accession>B1I6V2</accession>
<protein>
    <submittedName>
        <fullName evidence="6">DegT/DnrJ/EryC1/StrS aminotransferase</fullName>
    </submittedName>
</protein>
<feature type="active site" description="Proton acceptor" evidence="3">
    <location>
        <position position="186"/>
    </location>
</feature>
<keyword evidence="6" id="KW-0032">Aminotransferase</keyword>
<gene>
    <name evidence="6" type="ordered locus">Daud_1698</name>
</gene>
<dbReference type="eggNOG" id="COG0399">
    <property type="taxonomic scope" value="Bacteria"/>
</dbReference>
<comment type="similarity">
    <text evidence="2 5">Belongs to the DegT/DnrJ/EryC1 family.</text>
</comment>
<dbReference type="Gene3D" id="3.90.1150.10">
    <property type="entry name" value="Aspartate Aminotransferase, domain 1"/>
    <property type="match status" value="1"/>
</dbReference>
<dbReference type="SUPFAM" id="SSF53383">
    <property type="entry name" value="PLP-dependent transferases"/>
    <property type="match status" value="1"/>
</dbReference>
<dbReference type="PIRSF" id="PIRSF000390">
    <property type="entry name" value="PLP_StrS"/>
    <property type="match status" value="1"/>
</dbReference>
<sequence>MKAPFLDLKAMHLELMDELQQASNRTMHSGWYILGKEVEAFEQEWATYLGVKHCIGVASGLDALHLILRAYNIGPGDEVIVPAHTFIATWLAVTHSGAKLVPVEVDERTYNIDITRIEEAITEKTKAIIVVHLYGQPANMDPIIGIARRYRLKVIEDAAQAHGAKYKGRRVGGIGDAAGWSFYPVKNLGAFGDGGAVTTNDDELAERIRMLRNYGSKEKYVHEFLGFNSRLDELQAALLRVKLRYLDAWNKRRAEIARLYTEVLQDMPLVLPYVEEWAEPVWHLYVIRTAERNVLQERLTEAGVGTLIHYPIPCHLQEAYRFLGFEQGSFPTTERLSKEILSLPIGPHLSDDEVWFVVNVLRFGKRLLREQGV</sequence>
<evidence type="ECO:0000313" key="6">
    <source>
        <dbReference type="EMBL" id="ACA60197.1"/>
    </source>
</evidence>
<evidence type="ECO:0000313" key="7">
    <source>
        <dbReference type="Proteomes" id="UP000008544"/>
    </source>
</evidence>
<dbReference type="GO" id="GO:0000271">
    <property type="term" value="P:polysaccharide biosynthetic process"/>
    <property type="evidence" value="ECO:0007669"/>
    <property type="project" value="TreeGrafter"/>
</dbReference>
<dbReference type="OrthoDB" id="9810913at2"/>
<keyword evidence="6" id="KW-0808">Transferase</keyword>
<proteinExistence type="inferred from homology"/>
<dbReference type="Pfam" id="PF01041">
    <property type="entry name" value="DegT_DnrJ_EryC1"/>
    <property type="match status" value="1"/>
</dbReference>
<dbReference type="KEGG" id="dau:Daud_1698"/>
<dbReference type="PANTHER" id="PTHR30244:SF36">
    <property type="entry name" value="3-OXO-GLUCOSE-6-PHOSPHATE:GLUTAMATE AMINOTRANSFERASE"/>
    <property type="match status" value="1"/>
</dbReference>
<keyword evidence="1 4" id="KW-0663">Pyridoxal phosphate</keyword>
<evidence type="ECO:0000256" key="5">
    <source>
        <dbReference type="RuleBase" id="RU004508"/>
    </source>
</evidence>